<keyword evidence="2" id="KW-1185">Reference proteome</keyword>
<organism evidence="1 2">
    <name type="scientific">Streptomyces varsoviensis</name>
    <dbReference type="NCBI Taxonomy" id="67373"/>
    <lineage>
        <taxon>Bacteria</taxon>
        <taxon>Bacillati</taxon>
        <taxon>Actinomycetota</taxon>
        <taxon>Actinomycetes</taxon>
        <taxon>Kitasatosporales</taxon>
        <taxon>Streptomycetaceae</taxon>
        <taxon>Streptomyces</taxon>
    </lineage>
</organism>
<accession>A0ABR5J2T9</accession>
<gene>
    <name evidence="1" type="ORF">ADK38_25320</name>
</gene>
<feature type="non-terminal residue" evidence="1">
    <location>
        <position position="1"/>
    </location>
</feature>
<name>A0ABR5J2T9_9ACTN</name>
<dbReference type="Gene3D" id="3.40.50.1000">
    <property type="entry name" value="HAD superfamily/HAD-like"/>
    <property type="match status" value="1"/>
</dbReference>
<dbReference type="Proteomes" id="UP000037020">
    <property type="component" value="Unassembled WGS sequence"/>
</dbReference>
<reference evidence="1 2" key="1">
    <citation type="submission" date="2015-07" db="EMBL/GenBank/DDBJ databases">
        <authorList>
            <person name="Ju K.-S."/>
            <person name="Doroghazi J.R."/>
            <person name="Metcalf W.W."/>
        </authorList>
    </citation>
    <scope>NUCLEOTIDE SEQUENCE [LARGE SCALE GENOMIC DNA]</scope>
    <source>
        <strain evidence="1 2">NRRL B-3589</strain>
    </source>
</reference>
<evidence type="ECO:0000313" key="2">
    <source>
        <dbReference type="Proteomes" id="UP000037020"/>
    </source>
</evidence>
<proteinExistence type="predicted"/>
<protein>
    <submittedName>
        <fullName evidence="1">Uncharacterized protein</fullName>
    </submittedName>
</protein>
<dbReference type="InterPro" id="IPR036412">
    <property type="entry name" value="HAD-like_sf"/>
</dbReference>
<dbReference type="SUPFAM" id="SSF56784">
    <property type="entry name" value="HAD-like"/>
    <property type="match status" value="1"/>
</dbReference>
<sequence>SASHRSRALLATAGIQHRFDTVVDGDDRERWHRSSGPDPAPLRQAAGRLRATPLRTAVVVAAPTWVTAARRGGFGTVFGLDRAGRTDHAVELYERGADHVVRGLTELLPSA</sequence>
<comment type="caution">
    <text evidence="1">The sequence shown here is derived from an EMBL/GenBank/DDBJ whole genome shotgun (WGS) entry which is preliminary data.</text>
</comment>
<dbReference type="EMBL" id="LGUT01002222">
    <property type="protein sequence ID" value="KOG87461.1"/>
    <property type="molecule type" value="Genomic_DNA"/>
</dbReference>
<dbReference type="InterPro" id="IPR023214">
    <property type="entry name" value="HAD_sf"/>
</dbReference>
<evidence type="ECO:0000313" key="1">
    <source>
        <dbReference type="EMBL" id="KOG87461.1"/>
    </source>
</evidence>